<evidence type="ECO:0000256" key="3">
    <source>
        <dbReference type="ARBA" id="ARBA00023163"/>
    </source>
</evidence>
<dbReference type="EMBL" id="CP022047">
    <property type="protein sequence ID" value="ASE35720.1"/>
    <property type="molecule type" value="Genomic_DNA"/>
</dbReference>
<dbReference type="InterPro" id="IPR036390">
    <property type="entry name" value="WH_DNA-bd_sf"/>
</dbReference>
<feature type="domain" description="Transcriptional regulator SarA/SarZ/Rot-like helix-turn-helix" evidence="4">
    <location>
        <begin position="16"/>
        <end position="99"/>
    </location>
</feature>
<keyword evidence="5" id="KW-0614">Plasmid</keyword>
<evidence type="ECO:0000256" key="1">
    <source>
        <dbReference type="ARBA" id="ARBA00023015"/>
    </source>
</evidence>
<evidence type="ECO:0000313" key="6">
    <source>
        <dbReference type="Proteomes" id="UP000197058"/>
    </source>
</evidence>
<evidence type="ECO:0000313" key="5">
    <source>
        <dbReference type="EMBL" id="ASE35720.1"/>
    </source>
</evidence>
<dbReference type="KEGG" id="sscu:CEP64_13965"/>
<keyword evidence="2" id="KW-0238">DNA-binding</keyword>
<dbReference type="InterPro" id="IPR036388">
    <property type="entry name" value="WH-like_DNA-bd_sf"/>
</dbReference>
<protein>
    <recommendedName>
        <fullName evidence="4">Transcriptional regulator SarA/SarZ/Rot-like helix-turn-helix domain-containing protein</fullName>
    </recommendedName>
</protein>
<accession>A0AAI8GV43</accession>
<dbReference type="Pfam" id="PF22381">
    <property type="entry name" value="Staph_reg_Sar_Rot"/>
    <property type="match status" value="1"/>
</dbReference>
<sequence>MNLKQIKNYLDYMEKIEKEILKEFGIDLNDLKIILIISNNNNTISKVEAYKHSNLKVSAFNIHVKKLYKLGYIHKERDVVDERTLILSTNQKLVNKIEERFNLIKRL</sequence>
<organism evidence="5 6">
    <name type="scientific">Mammaliicoccus sciuri</name>
    <name type="common">Staphylococcus sciuri</name>
    <dbReference type="NCBI Taxonomy" id="1296"/>
    <lineage>
        <taxon>Bacteria</taxon>
        <taxon>Bacillati</taxon>
        <taxon>Bacillota</taxon>
        <taxon>Bacilli</taxon>
        <taxon>Bacillales</taxon>
        <taxon>Staphylococcaceae</taxon>
        <taxon>Mammaliicoccus</taxon>
    </lineage>
</organism>
<proteinExistence type="predicted"/>
<keyword evidence="3" id="KW-0804">Transcription</keyword>
<evidence type="ECO:0000259" key="4">
    <source>
        <dbReference type="Pfam" id="PF22381"/>
    </source>
</evidence>
<dbReference type="Gene3D" id="1.10.10.10">
    <property type="entry name" value="Winged helix-like DNA-binding domain superfamily/Winged helix DNA-binding domain"/>
    <property type="match status" value="1"/>
</dbReference>
<reference evidence="6" key="1">
    <citation type="submission" date="2017-06" db="EMBL/GenBank/DDBJ databases">
        <title>FDA dAtabase for Regulatory Grade micrObial Sequences (FDA-ARGOS): Supporting development and validation of Infectious Disease Dx tests.</title>
        <authorList>
            <person name="Goldberg B."/>
            <person name="Campos J."/>
            <person name="Tallon L."/>
            <person name="Sadzewicz L."/>
            <person name="Sengamalay N."/>
            <person name="Ott S."/>
            <person name="Godinez A."/>
            <person name="Nagaraj S."/>
            <person name="Vavikolanu K."/>
            <person name="Nadendla S."/>
            <person name="George J."/>
            <person name="Geyer C."/>
            <person name="Sichtig H."/>
        </authorList>
    </citation>
    <scope>NUCLEOTIDE SEQUENCE [LARGE SCALE GENOMIC DNA]</scope>
    <source>
        <strain evidence="6">FDAARGOS_285</strain>
        <plasmid evidence="6">unnamed1</plasmid>
    </source>
</reference>
<name>A0AAI8GV43_MAMSC</name>
<dbReference type="InterPro" id="IPR055166">
    <property type="entry name" value="Transc_reg_Sar_Rot_HTH"/>
</dbReference>
<dbReference type="GO" id="GO:0003677">
    <property type="term" value="F:DNA binding"/>
    <property type="evidence" value="ECO:0007669"/>
    <property type="project" value="UniProtKB-KW"/>
</dbReference>
<dbReference type="SUPFAM" id="SSF46785">
    <property type="entry name" value="Winged helix' DNA-binding domain"/>
    <property type="match status" value="1"/>
</dbReference>
<dbReference type="AlphaFoldDB" id="A0AAI8GV43"/>
<gene>
    <name evidence="5" type="ORF">CEP64_13965</name>
</gene>
<keyword evidence="1" id="KW-0805">Transcription regulation</keyword>
<evidence type="ECO:0000256" key="2">
    <source>
        <dbReference type="ARBA" id="ARBA00023125"/>
    </source>
</evidence>
<dbReference type="RefSeq" id="WP_088592812.1">
    <property type="nucleotide sequence ID" value="NZ_CP022047.2"/>
</dbReference>
<dbReference type="Proteomes" id="UP000197058">
    <property type="component" value="Plasmid unnamed1"/>
</dbReference>
<geneLocation type="plasmid" evidence="5 6">
    <name>unnamed1</name>
</geneLocation>